<evidence type="ECO:0000313" key="1">
    <source>
        <dbReference type="EMBL" id="HGG91780.1"/>
    </source>
</evidence>
<sequence length="67" mass="7197">MTVKAAPGVKVPKEGAPREYITEDAPEAVPGSAYYLRRLDDGDLIRVEDAPATAPAKANTREEKGNE</sequence>
<name>A0A7C3W8D3_9BACT</name>
<dbReference type="AlphaFoldDB" id="A0A7C3W8D3"/>
<dbReference type="EMBL" id="DSRP01000164">
    <property type="protein sequence ID" value="HGG91780.1"/>
    <property type="molecule type" value="Genomic_DNA"/>
</dbReference>
<protein>
    <submittedName>
        <fullName evidence="1">DUF2635 domain-containing protein</fullName>
    </submittedName>
</protein>
<dbReference type="InterPro" id="IPR024400">
    <property type="entry name" value="DUF2635"/>
</dbReference>
<dbReference type="Pfam" id="PF10948">
    <property type="entry name" value="DUF2635"/>
    <property type="match status" value="1"/>
</dbReference>
<proteinExistence type="predicted"/>
<comment type="caution">
    <text evidence="1">The sequence shown here is derived from an EMBL/GenBank/DDBJ whole genome shotgun (WGS) entry which is preliminary data.</text>
</comment>
<gene>
    <name evidence="1" type="ORF">ENR59_02360</name>
</gene>
<accession>A0A7C3W8D3</accession>
<reference evidence="1" key="1">
    <citation type="journal article" date="2020" name="mSystems">
        <title>Genome- and Community-Level Interaction Insights into Carbon Utilization and Element Cycling Functions of Hydrothermarchaeota in Hydrothermal Sediment.</title>
        <authorList>
            <person name="Zhou Z."/>
            <person name="Liu Y."/>
            <person name="Xu W."/>
            <person name="Pan J."/>
            <person name="Luo Z.H."/>
            <person name="Li M."/>
        </authorList>
    </citation>
    <scope>NUCLEOTIDE SEQUENCE [LARGE SCALE GENOMIC DNA]</scope>
    <source>
        <strain evidence="1">SpSt-413</strain>
    </source>
</reference>
<organism evidence="1">
    <name type="scientific">Fundidesulfovibrio putealis</name>
    <dbReference type="NCBI Taxonomy" id="270496"/>
    <lineage>
        <taxon>Bacteria</taxon>
        <taxon>Pseudomonadati</taxon>
        <taxon>Thermodesulfobacteriota</taxon>
        <taxon>Desulfovibrionia</taxon>
        <taxon>Desulfovibrionales</taxon>
        <taxon>Desulfovibrionaceae</taxon>
        <taxon>Fundidesulfovibrio</taxon>
    </lineage>
</organism>